<dbReference type="InterPro" id="IPR003593">
    <property type="entry name" value="AAA+_ATPase"/>
</dbReference>
<dbReference type="Gene3D" id="1.10.8.60">
    <property type="match status" value="1"/>
</dbReference>
<evidence type="ECO:0000256" key="5">
    <source>
        <dbReference type="RuleBase" id="RU003651"/>
    </source>
</evidence>
<dbReference type="InterPro" id="IPR012340">
    <property type="entry name" value="NA-bd_OB-fold"/>
</dbReference>
<feature type="binding site" evidence="4">
    <location>
        <begin position="268"/>
        <end position="273"/>
    </location>
    <ligand>
        <name>ATP</name>
        <dbReference type="ChEBI" id="CHEBI:30616"/>
    </ligand>
</feature>
<gene>
    <name evidence="4 8" type="primary">arc</name>
    <name evidence="8" type="ORF">AB0O96_02620</name>
</gene>
<reference evidence="8 9" key="1">
    <citation type="submission" date="2024-06" db="EMBL/GenBank/DDBJ databases">
        <title>The Natural Products Discovery Center: Release of the First 8490 Sequenced Strains for Exploring Actinobacteria Biosynthetic Diversity.</title>
        <authorList>
            <person name="Kalkreuter E."/>
            <person name="Kautsar S.A."/>
            <person name="Yang D."/>
            <person name="Bader C.D."/>
            <person name="Teijaro C.N."/>
            <person name="Fluegel L."/>
            <person name="Davis C.M."/>
            <person name="Simpson J.R."/>
            <person name="Lauterbach L."/>
            <person name="Steele A.D."/>
            <person name="Gui C."/>
            <person name="Meng S."/>
            <person name="Li G."/>
            <person name="Viehrig K."/>
            <person name="Ye F."/>
            <person name="Su P."/>
            <person name="Kiefer A.F."/>
            <person name="Nichols A."/>
            <person name="Cepeda A.J."/>
            <person name="Yan W."/>
            <person name="Fan B."/>
            <person name="Jiang Y."/>
            <person name="Adhikari A."/>
            <person name="Zheng C.-J."/>
            <person name="Schuster L."/>
            <person name="Cowan T.M."/>
            <person name="Smanski M.J."/>
            <person name="Chevrette M.G."/>
            <person name="De Carvalho L.P.S."/>
            <person name="Shen B."/>
        </authorList>
    </citation>
    <scope>NUCLEOTIDE SEQUENCE [LARGE SCALE GENOMIC DNA]</scope>
    <source>
        <strain evidence="8 9">NPDC079179</strain>
    </source>
</reference>
<evidence type="ECO:0000256" key="4">
    <source>
        <dbReference type="HAMAP-Rule" id="MF_02112"/>
    </source>
</evidence>
<comment type="similarity">
    <text evidence="4 5">Belongs to the AAA ATPase family.</text>
</comment>
<dbReference type="SMART" id="SM00382">
    <property type="entry name" value="AAA"/>
    <property type="match status" value="1"/>
</dbReference>
<protein>
    <recommendedName>
        <fullName evidence="4">AAA ATPase forming ring-shaped complexes</fullName>
        <shortName evidence="4">ARC</shortName>
    </recommendedName>
</protein>
<comment type="caution">
    <text evidence="8">The sequence shown here is derived from an EMBL/GenBank/DDBJ whole genome shotgun (WGS) entry which is preliminary data.</text>
</comment>
<dbReference type="PANTHER" id="PTHR23077">
    <property type="entry name" value="AAA-FAMILY ATPASE"/>
    <property type="match status" value="1"/>
</dbReference>
<dbReference type="GO" id="GO:0036402">
    <property type="term" value="F:proteasome-activating activity"/>
    <property type="evidence" value="ECO:0007669"/>
    <property type="project" value="UniProtKB-EC"/>
</dbReference>
<dbReference type="InterPro" id="IPR022482">
    <property type="entry name" value="Proteasome_ATPase"/>
</dbReference>
<accession>A0ABV3KB09</accession>
<dbReference type="InterPro" id="IPR003960">
    <property type="entry name" value="ATPase_AAA_CS"/>
</dbReference>
<comment type="subunit">
    <text evidence="4">Homohexamer. Assembles into a hexameric ring structure.</text>
</comment>
<dbReference type="Pfam" id="PF00004">
    <property type="entry name" value="AAA"/>
    <property type="match status" value="1"/>
</dbReference>
<dbReference type="Gene3D" id="2.40.50.140">
    <property type="entry name" value="Nucleic acid-binding proteins"/>
    <property type="match status" value="2"/>
</dbReference>
<keyword evidence="8" id="KW-0413">Isomerase</keyword>
<evidence type="ECO:0000313" key="9">
    <source>
        <dbReference type="Proteomes" id="UP001553031"/>
    </source>
</evidence>
<dbReference type="GO" id="GO:0000502">
    <property type="term" value="C:proteasome complex"/>
    <property type="evidence" value="ECO:0007669"/>
    <property type="project" value="UniProtKB-KW"/>
</dbReference>
<organism evidence="8 9">
    <name type="scientific">Kocuria salsicia</name>
    <dbReference type="NCBI Taxonomy" id="664639"/>
    <lineage>
        <taxon>Bacteria</taxon>
        <taxon>Bacillati</taxon>
        <taxon>Actinomycetota</taxon>
        <taxon>Actinomycetes</taxon>
        <taxon>Micrococcales</taxon>
        <taxon>Micrococcaceae</taxon>
        <taxon>Kocuria</taxon>
    </lineage>
</organism>
<dbReference type="InterPro" id="IPR050168">
    <property type="entry name" value="AAA_ATPase_domain"/>
</dbReference>
<dbReference type="Gene3D" id="3.40.50.300">
    <property type="entry name" value="P-loop containing nucleotide triphosphate hydrolases"/>
    <property type="match status" value="1"/>
</dbReference>
<evidence type="ECO:0000313" key="8">
    <source>
        <dbReference type="EMBL" id="MEV8157091.1"/>
    </source>
</evidence>
<feature type="domain" description="AAA+ ATPase" evidence="7">
    <location>
        <begin position="257"/>
        <end position="411"/>
    </location>
</feature>
<keyword evidence="2 4" id="KW-0067">ATP-binding</keyword>
<name>A0ABV3KB09_9MICC</name>
<dbReference type="RefSeq" id="WP_363783743.1">
    <property type="nucleotide sequence ID" value="NZ_JBFBLL010000001.1"/>
</dbReference>
<dbReference type="InterPro" id="IPR032501">
    <property type="entry name" value="Prot_ATP_ID_OB_2nd"/>
</dbReference>
<proteinExistence type="inferred from homology"/>
<evidence type="ECO:0000256" key="1">
    <source>
        <dbReference type="ARBA" id="ARBA00022741"/>
    </source>
</evidence>
<feature type="compositionally biased region" description="Low complexity" evidence="6">
    <location>
        <begin position="569"/>
        <end position="588"/>
    </location>
</feature>
<keyword evidence="8" id="KW-0647">Proteasome</keyword>
<evidence type="ECO:0000256" key="6">
    <source>
        <dbReference type="SAM" id="MobiDB-lite"/>
    </source>
</evidence>
<keyword evidence="9" id="KW-1185">Reference proteome</keyword>
<evidence type="ECO:0000256" key="2">
    <source>
        <dbReference type="ARBA" id="ARBA00022840"/>
    </source>
</evidence>
<dbReference type="InterPro" id="IPR041626">
    <property type="entry name" value="Prot_ATP_ID_OB_N"/>
</dbReference>
<dbReference type="PANTHER" id="PTHR23077:SF144">
    <property type="entry name" value="PROTEASOME-ASSOCIATED ATPASE"/>
    <property type="match status" value="1"/>
</dbReference>
<dbReference type="Pfam" id="PF16450">
    <property type="entry name" value="Prot_ATP_ID_OB_C"/>
    <property type="match status" value="1"/>
</dbReference>
<evidence type="ECO:0000259" key="7">
    <source>
        <dbReference type="SMART" id="SM00382"/>
    </source>
</evidence>
<dbReference type="Gene3D" id="1.20.5.170">
    <property type="match status" value="1"/>
</dbReference>
<dbReference type="NCBIfam" id="TIGR03689">
    <property type="entry name" value="pup_AAA"/>
    <property type="match status" value="1"/>
</dbReference>
<dbReference type="Proteomes" id="UP001553031">
    <property type="component" value="Unassembled WGS sequence"/>
</dbReference>
<dbReference type="InterPro" id="IPR003959">
    <property type="entry name" value="ATPase_AAA_core"/>
</dbReference>
<dbReference type="PROSITE" id="PS00674">
    <property type="entry name" value="AAA"/>
    <property type="match status" value="1"/>
</dbReference>
<dbReference type="Pfam" id="PF17758">
    <property type="entry name" value="Prot_ATP_ID_OB_N"/>
    <property type="match status" value="1"/>
</dbReference>
<dbReference type="PRINTS" id="PR00830">
    <property type="entry name" value="ENDOLAPTASE"/>
</dbReference>
<feature type="coiled-coil region" evidence="4">
    <location>
        <begin position="16"/>
        <end position="43"/>
    </location>
</feature>
<dbReference type="HAMAP" id="MF_02112">
    <property type="entry name" value="ARC_ATPase"/>
    <property type="match status" value="1"/>
</dbReference>
<dbReference type="SUPFAM" id="SSF52540">
    <property type="entry name" value="P-loop containing nucleoside triphosphate hydrolases"/>
    <property type="match status" value="1"/>
</dbReference>
<dbReference type="InterPro" id="IPR027417">
    <property type="entry name" value="P-loop_NTPase"/>
</dbReference>
<feature type="compositionally biased region" description="Low complexity" evidence="6">
    <location>
        <begin position="596"/>
        <end position="619"/>
    </location>
</feature>
<feature type="region of interest" description="Disordered" evidence="6">
    <location>
        <begin position="559"/>
        <end position="619"/>
    </location>
</feature>
<keyword evidence="1 4" id="KW-0547">Nucleotide-binding</keyword>
<keyword evidence="3 4" id="KW-0175">Coiled coil</keyword>
<sequence>MSEAPHPQQRPQRSSEEIVQRQMAMLRDQKRNLDKQLSALGSQNEKLVRLLNASRQEIVTLKKTLAAEAEPPATFATILQVNHGRQPVGEATGDGPVVTGPTVDVLAAGRRMRVALSPLVSLGACEPGLGVLLNENYVVVAVLDYERTGEVATVKEVVDHDRVLTVGRSDEERVLLLSGRLRRERPKPGDAVTVDHRTGFALEPVARTDVEQLVLEEVPDVSYSDVGGLGPQIEAIRDAVELPHIHPEIFREHGLHPPKGILLYGPPGNGKTLIAKAVARSLAERSAAKAGRSRAEGYFLNIKGPELLDKYVGETERQIRSIFANAREQAARGVPVVVFFDEMDSLFRVRGSGLSSDVETTIVPQLLTEIDGVEKLDNVMVVGATNREDMIDPAVLRPGRLDVKIRIDRPDREGAREIFSLYVTEDLPLREDDVARAGSRAAAAEELVRAAVERMYARVPDTEFLTITHKDGSQETLYFADYASGAVIRNVVDRAKKQAIKTLLTTGRRGLTAEHLVRAVDEEFHEQQDLPNTGDAEDWARLTGRRADTFQDVRIVRHTPVQGDATEQGALASASSTASSTDGSTGSETGSGTGSAAGSADGSAAGSATGLDALRGGAR</sequence>
<dbReference type="EMBL" id="JBFBLL010000001">
    <property type="protein sequence ID" value="MEV8157091.1"/>
    <property type="molecule type" value="Genomic_DNA"/>
</dbReference>
<evidence type="ECO:0000256" key="3">
    <source>
        <dbReference type="ARBA" id="ARBA00023054"/>
    </source>
</evidence>